<sequence>MSKRKFGFEGFGINRQSSYNFEQSQAPQRLYVPPSSRHSHDNYEDTDLDDIDHDENENAPKDAAGDDDNKNGAVDEEEIDPLDAFMEGIHEEMKAAPPPKPKEKVDKYRDDEEDDPMESFLRAKKDVGLTLAADALNAGYNSDEEVYAAAKAVDAGLLDYDSDDNPVVVDRKKIEPIAALDHTSVDYEPFNKDFYEENQSIAGMSEQEVAEYRNTLAIRVSGFDVPRPVKTFEDCGFSAQLMGAITKQGYENPTPIQRQAFPIVLSGRDIIGIAKTGSGKTAAFVLPMIVHIMDQPELQKEEGPIGVICAPTRELAHQIYLEAKKFAKPYGLRVSAVYGGMSKLEQFKELKAGCEIVVATPGRLIDMIKMKAVNMSRGTCLVLDEADRMFDLGFEPQIRSIVGQIRPDRQTLLFSATMPYKVEKLAREILSDPVRVTVGEVGMANEDITQVVQVIPSDADKLPWLLEKLPPMIDDGDVLVFASKKAMVDEIESQLVQKGFKVASLHGDKDQASRMEILQKFKSGVYHVLIATDVAARGLDIKSIKSVVNFDIAKDMDMHVHRIGRTGRAGDKDGIAYTLITQKEARFAGELVNSLVAAGQNVSAELMDLAMKDGRFRSKRDARKGGGKKGKGRGGGGNRGVRGVDFGLGIGYSPDSSWSSSQDRPGRSAAVNSIRTGMMGQFKSNFVAASSNSQNQGFNNNNHGPSHVPSTRPALRGFVSGGSIGVREAKAENGGDPLVGTIDVT</sequence>
<evidence type="ECO:0000256" key="5">
    <source>
        <dbReference type="ARBA" id="ARBA00022840"/>
    </source>
</evidence>
<feature type="domain" description="Helicase C-terminal" evidence="11">
    <location>
        <begin position="461"/>
        <end position="610"/>
    </location>
</feature>
<feature type="region of interest" description="Disordered" evidence="9">
    <location>
        <begin position="1"/>
        <end position="113"/>
    </location>
</feature>
<dbReference type="InterPro" id="IPR027417">
    <property type="entry name" value="P-loop_NTPase"/>
</dbReference>
<keyword evidence="4 8" id="KW-0347">Helicase</keyword>
<dbReference type="Proteomes" id="UP001154282">
    <property type="component" value="Unassembled WGS sequence"/>
</dbReference>
<gene>
    <name evidence="13" type="ORF">LITE_LOCUS19217</name>
</gene>
<evidence type="ECO:0000256" key="1">
    <source>
        <dbReference type="ARBA" id="ARBA00012552"/>
    </source>
</evidence>
<feature type="compositionally biased region" description="Basic and acidic residues" evidence="9">
    <location>
        <begin position="56"/>
        <end position="70"/>
    </location>
</feature>
<keyword evidence="6" id="KW-0694">RNA-binding</keyword>
<dbReference type="GO" id="GO:0003724">
    <property type="term" value="F:RNA helicase activity"/>
    <property type="evidence" value="ECO:0007669"/>
    <property type="project" value="UniProtKB-EC"/>
</dbReference>
<protein>
    <recommendedName>
        <fullName evidence="1">RNA helicase</fullName>
        <ecNumber evidence="1">3.6.4.13</ecNumber>
    </recommendedName>
</protein>
<dbReference type="SUPFAM" id="SSF52540">
    <property type="entry name" value="P-loop containing nucleoside triphosphate hydrolases"/>
    <property type="match status" value="2"/>
</dbReference>
<dbReference type="InterPro" id="IPR014014">
    <property type="entry name" value="RNA_helicase_DEAD_Q_motif"/>
</dbReference>
<comment type="similarity">
    <text evidence="8">Belongs to the DEAD box helicase family.</text>
</comment>
<feature type="short sequence motif" description="Q motif" evidence="7">
    <location>
        <begin position="230"/>
        <end position="258"/>
    </location>
</feature>
<keyword evidence="14" id="KW-1185">Reference proteome</keyword>
<dbReference type="Pfam" id="PF00271">
    <property type="entry name" value="Helicase_C"/>
    <property type="match status" value="1"/>
</dbReference>
<dbReference type="Pfam" id="PF00270">
    <property type="entry name" value="DEAD"/>
    <property type="match status" value="1"/>
</dbReference>
<dbReference type="EC" id="3.6.4.13" evidence="1"/>
<name>A0AAV0KKS5_9ROSI</name>
<dbReference type="AlphaFoldDB" id="A0AAV0KKS5"/>
<dbReference type="EMBL" id="CAMGYJ010000005">
    <property type="protein sequence ID" value="CAI0422661.1"/>
    <property type="molecule type" value="Genomic_DNA"/>
</dbReference>
<evidence type="ECO:0000256" key="9">
    <source>
        <dbReference type="SAM" id="MobiDB-lite"/>
    </source>
</evidence>
<evidence type="ECO:0000256" key="2">
    <source>
        <dbReference type="ARBA" id="ARBA00022741"/>
    </source>
</evidence>
<dbReference type="GO" id="GO:0003723">
    <property type="term" value="F:RNA binding"/>
    <property type="evidence" value="ECO:0007669"/>
    <property type="project" value="UniProtKB-KW"/>
</dbReference>
<dbReference type="FunFam" id="3.40.50.300:FF:000079">
    <property type="entry name" value="probable ATP-dependent RNA helicase DDX17"/>
    <property type="match status" value="1"/>
</dbReference>
<feature type="compositionally biased region" description="Polar residues" evidence="9">
    <location>
        <begin position="14"/>
        <end position="27"/>
    </location>
</feature>
<evidence type="ECO:0000259" key="11">
    <source>
        <dbReference type="PROSITE" id="PS51194"/>
    </source>
</evidence>
<organism evidence="13 14">
    <name type="scientific">Linum tenue</name>
    <dbReference type="NCBI Taxonomy" id="586396"/>
    <lineage>
        <taxon>Eukaryota</taxon>
        <taxon>Viridiplantae</taxon>
        <taxon>Streptophyta</taxon>
        <taxon>Embryophyta</taxon>
        <taxon>Tracheophyta</taxon>
        <taxon>Spermatophyta</taxon>
        <taxon>Magnoliopsida</taxon>
        <taxon>eudicotyledons</taxon>
        <taxon>Gunneridae</taxon>
        <taxon>Pentapetalae</taxon>
        <taxon>rosids</taxon>
        <taxon>fabids</taxon>
        <taxon>Malpighiales</taxon>
        <taxon>Linaceae</taxon>
        <taxon>Linum</taxon>
    </lineage>
</organism>
<dbReference type="CDD" id="cd17952">
    <property type="entry name" value="DEADc_DDX42"/>
    <property type="match status" value="1"/>
</dbReference>
<evidence type="ECO:0000256" key="4">
    <source>
        <dbReference type="ARBA" id="ARBA00022806"/>
    </source>
</evidence>
<dbReference type="CDD" id="cd18787">
    <property type="entry name" value="SF2_C_DEAD"/>
    <property type="match status" value="1"/>
</dbReference>
<feature type="compositionally biased region" description="Basic and acidic residues" evidence="9">
    <location>
        <begin position="88"/>
        <end position="110"/>
    </location>
</feature>
<feature type="region of interest" description="Disordered" evidence="9">
    <location>
        <begin position="691"/>
        <end position="713"/>
    </location>
</feature>
<dbReference type="PROSITE" id="PS51192">
    <property type="entry name" value="HELICASE_ATP_BIND_1"/>
    <property type="match status" value="1"/>
</dbReference>
<accession>A0AAV0KKS5</accession>
<feature type="region of interest" description="Disordered" evidence="9">
    <location>
        <begin position="615"/>
        <end position="641"/>
    </location>
</feature>
<dbReference type="PANTHER" id="PTHR47958">
    <property type="entry name" value="ATP-DEPENDENT RNA HELICASE DBP3"/>
    <property type="match status" value="1"/>
</dbReference>
<evidence type="ECO:0000313" key="13">
    <source>
        <dbReference type="EMBL" id="CAI0422661.1"/>
    </source>
</evidence>
<feature type="compositionally biased region" description="Basic residues" evidence="9">
    <location>
        <begin position="617"/>
        <end position="632"/>
    </location>
</feature>
<feature type="domain" description="DEAD-box RNA helicase Q" evidence="12">
    <location>
        <begin position="230"/>
        <end position="258"/>
    </location>
</feature>
<evidence type="ECO:0000256" key="3">
    <source>
        <dbReference type="ARBA" id="ARBA00022801"/>
    </source>
</evidence>
<dbReference type="SMART" id="SM00487">
    <property type="entry name" value="DEXDc"/>
    <property type="match status" value="1"/>
</dbReference>
<evidence type="ECO:0000256" key="7">
    <source>
        <dbReference type="PROSITE-ProRule" id="PRU00552"/>
    </source>
</evidence>
<feature type="compositionally biased region" description="Low complexity" evidence="9">
    <location>
        <begin position="691"/>
        <end position="702"/>
    </location>
</feature>
<evidence type="ECO:0000259" key="12">
    <source>
        <dbReference type="PROSITE" id="PS51195"/>
    </source>
</evidence>
<dbReference type="InterPro" id="IPR014001">
    <property type="entry name" value="Helicase_ATP-bd"/>
</dbReference>
<dbReference type="InterPro" id="IPR001650">
    <property type="entry name" value="Helicase_C-like"/>
</dbReference>
<keyword evidence="2 8" id="KW-0547">Nucleotide-binding</keyword>
<comment type="caution">
    <text evidence="13">The sequence shown here is derived from an EMBL/GenBank/DDBJ whole genome shotgun (WGS) entry which is preliminary data.</text>
</comment>
<proteinExistence type="inferred from homology"/>
<dbReference type="InterPro" id="IPR000629">
    <property type="entry name" value="RNA-helicase_DEAD-box_CS"/>
</dbReference>
<evidence type="ECO:0000256" key="6">
    <source>
        <dbReference type="ARBA" id="ARBA00022884"/>
    </source>
</evidence>
<evidence type="ECO:0000256" key="8">
    <source>
        <dbReference type="RuleBase" id="RU000492"/>
    </source>
</evidence>
<feature type="compositionally biased region" description="Acidic residues" evidence="9">
    <location>
        <begin position="44"/>
        <end position="55"/>
    </location>
</feature>
<feature type="domain" description="Helicase ATP-binding" evidence="10">
    <location>
        <begin position="261"/>
        <end position="436"/>
    </location>
</feature>
<dbReference type="GO" id="GO:0016787">
    <property type="term" value="F:hydrolase activity"/>
    <property type="evidence" value="ECO:0007669"/>
    <property type="project" value="UniProtKB-KW"/>
</dbReference>
<evidence type="ECO:0000313" key="14">
    <source>
        <dbReference type="Proteomes" id="UP001154282"/>
    </source>
</evidence>
<dbReference type="PROSITE" id="PS00039">
    <property type="entry name" value="DEAD_ATP_HELICASE"/>
    <property type="match status" value="1"/>
</dbReference>
<dbReference type="SMART" id="SM00490">
    <property type="entry name" value="HELICc"/>
    <property type="match status" value="1"/>
</dbReference>
<dbReference type="Gene3D" id="3.40.50.300">
    <property type="entry name" value="P-loop containing nucleotide triphosphate hydrolases"/>
    <property type="match status" value="2"/>
</dbReference>
<keyword evidence="3 8" id="KW-0378">Hydrolase</keyword>
<dbReference type="PROSITE" id="PS51194">
    <property type="entry name" value="HELICASE_CTER"/>
    <property type="match status" value="1"/>
</dbReference>
<keyword evidence="5 8" id="KW-0067">ATP-binding</keyword>
<reference evidence="13" key="1">
    <citation type="submission" date="2022-08" db="EMBL/GenBank/DDBJ databases">
        <authorList>
            <person name="Gutierrez-Valencia J."/>
        </authorList>
    </citation>
    <scope>NUCLEOTIDE SEQUENCE</scope>
</reference>
<dbReference type="GO" id="GO:0005524">
    <property type="term" value="F:ATP binding"/>
    <property type="evidence" value="ECO:0007669"/>
    <property type="project" value="UniProtKB-KW"/>
</dbReference>
<dbReference type="InterPro" id="IPR011545">
    <property type="entry name" value="DEAD/DEAH_box_helicase_dom"/>
</dbReference>
<evidence type="ECO:0000259" key="10">
    <source>
        <dbReference type="PROSITE" id="PS51192"/>
    </source>
</evidence>
<dbReference type="PROSITE" id="PS51195">
    <property type="entry name" value="Q_MOTIF"/>
    <property type="match status" value="1"/>
</dbReference>